<protein>
    <submittedName>
        <fullName evidence="2">Uncharacterized protein</fullName>
    </submittedName>
</protein>
<feature type="signal peptide" evidence="1">
    <location>
        <begin position="1"/>
        <end position="22"/>
    </location>
</feature>
<evidence type="ECO:0000313" key="3">
    <source>
        <dbReference type="Proteomes" id="UP001062632"/>
    </source>
</evidence>
<keyword evidence="3" id="KW-1185">Reference proteome</keyword>
<dbReference type="Pfam" id="PF11578">
    <property type="entry name" value="DUF3237"/>
    <property type="match status" value="1"/>
</dbReference>
<sequence>MRTKRICISTALMLMTSSFAFAETSSKSSFASTVYDPVKTELVLNLVVTCTDPIRPGPNAASKDGERSEIWPIIGGRFDGPGIHGTVEAGGADLPVLRPDGVEVVDAFYRLKTDDGQIIIIHNKGLAYPIKNGQDYKYRLSPEFIAPKGKYDWLNKSIFVATLVYPVPKGMELARGPHQNDRLIQVLRLN</sequence>
<evidence type="ECO:0000313" key="2">
    <source>
        <dbReference type="EMBL" id="GBR55066.1"/>
    </source>
</evidence>
<organism evidence="2 3">
    <name type="scientific">Neokomagataea thailandica NBRC 106555</name>
    <dbReference type="NCBI Taxonomy" id="1223520"/>
    <lineage>
        <taxon>Bacteria</taxon>
        <taxon>Pseudomonadati</taxon>
        <taxon>Pseudomonadota</taxon>
        <taxon>Alphaproteobacteria</taxon>
        <taxon>Acetobacterales</taxon>
        <taxon>Acetobacteraceae</taxon>
        <taxon>Neokomagataea</taxon>
    </lineage>
</organism>
<keyword evidence="1" id="KW-0732">Signal</keyword>
<dbReference type="PANTHER" id="PTHR37315">
    <property type="entry name" value="UPF0311 PROTEIN BLR7842"/>
    <property type="match status" value="1"/>
</dbReference>
<proteinExistence type="predicted"/>
<reference evidence="2 3" key="1">
    <citation type="submission" date="2013-04" db="EMBL/GenBank/DDBJ databases">
        <title>The genome sequencing project of 58 acetic acid bacteria.</title>
        <authorList>
            <person name="Okamoto-Kainuma A."/>
            <person name="Ishikawa M."/>
            <person name="Umino S."/>
            <person name="Koizumi Y."/>
            <person name="Shiwa Y."/>
            <person name="Yoshikawa H."/>
            <person name="Matsutani M."/>
            <person name="Matsushita K."/>
        </authorList>
    </citation>
    <scope>NUCLEOTIDE SEQUENCE [LARGE SCALE GENOMIC DNA]</scope>
    <source>
        <strain evidence="2 3">NBRC 106555</strain>
    </source>
</reference>
<feature type="chain" id="PRO_5046417212" evidence="1">
    <location>
        <begin position="23"/>
        <end position="190"/>
    </location>
</feature>
<name>A0ABQ0QSC4_9PROT</name>
<dbReference type="EMBL" id="BAQC01000091">
    <property type="protein sequence ID" value="GBR55066.1"/>
    <property type="molecule type" value="Genomic_DNA"/>
</dbReference>
<evidence type="ECO:0000256" key="1">
    <source>
        <dbReference type="SAM" id="SignalP"/>
    </source>
</evidence>
<accession>A0ABQ0QSC4</accession>
<dbReference type="PANTHER" id="PTHR37315:SF1">
    <property type="entry name" value="UPF0311 PROTEIN BLR7842"/>
    <property type="match status" value="1"/>
</dbReference>
<dbReference type="Gene3D" id="2.40.160.20">
    <property type="match status" value="1"/>
</dbReference>
<dbReference type="InterPro" id="IPR020915">
    <property type="entry name" value="UPF0311"/>
</dbReference>
<dbReference type="Proteomes" id="UP001062632">
    <property type="component" value="Unassembled WGS sequence"/>
</dbReference>
<comment type="caution">
    <text evidence="2">The sequence shown here is derived from an EMBL/GenBank/DDBJ whole genome shotgun (WGS) entry which is preliminary data.</text>
</comment>
<gene>
    <name evidence="2" type="ORF">AA106555_1926</name>
</gene>